<dbReference type="EMBL" id="CAJVPQ010002389">
    <property type="protein sequence ID" value="CAG8595349.1"/>
    <property type="molecule type" value="Genomic_DNA"/>
</dbReference>
<evidence type="ECO:0000313" key="2">
    <source>
        <dbReference type="EMBL" id="CAG8595349.1"/>
    </source>
</evidence>
<accession>A0A9N9CCA5</accession>
<reference evidence="2" key="1">
    <citation type="submission" date="2021-06" db="EMBL/GenBank/DDBJ databases">
        <authorList>
            <person name="Kallberg Y."/>
            <person name="Tangrot J."/>
            <person name="Rosling A."/>
        </authorList>
    </citation>
    <scope>NUCLEOTIDE SEQUENCE</scope>
    <source>
        <strain evidence="2">UK204</strain>
    </source>
</reference>
<dbReference type="SUPFAM" id="SSF54060">
    <property type="entry name" value="His-Me finger endonucleases"/>
    <property type="match status" value="2"/>
</dbReference>
<organism evidence="2 3">
    <name type="scientific">Funneliformis caledonium</name>
    <dbReference type="NCBI Taxonomy" id="1117310"/>
    <lineage>
        <taxon>Eukaryota</taxon>
        <taxon>Fungi</taxon>
        <taxon>Fungi incertae sedis</taxon>
        <taxon>Mucoromycota</taxon>
        <taxon>Glomeromycotina</taxon>
        <taxon>Glomeromycetes</taxon>
        <taxon>Glomerales</taxon>
        <taxon>Glomeraceae</taxon>
        <taxon>Funneliformis</taxon>
    </lineage>
</organism>
<sequence length="652" mass="74632">MEVWLPVATSSDLLVSNLGRIKNKKVARAFISNPENKPHVNHINSIKHDNRADNLEWVTPKENAEHRIFSNYSRIRSRKIVQKTVDRNVVQIWDSIRLTSNALKISETCISECCSGKQKTSGGWRWIVSSLGRIQLTNGEITQGSLHIGYRKIVREGYLVHRLVALAFCPKKEGKEYVNHIDGDSTNNNASNLEWYTQKENMQHDIFDDGSTREFPSIAEAQRTTGINQSNIGVVYRGLRAYARGYLADSSLEVCIIAIGVISASCETHSSPARRTIGLAKGQTFSLSRTPTETYSSSARRTIGLGGDKKFMHYVKQEQLTNVRASALFESNVLKIHKKRFAEEINDVAQRDIKKVELGNDDKDINIPSRIKFETQVEKIENEKVEFDKKQIAFWAGNNKQTNNQKLDLFSTPHKPILTSYKFDIISSKIISGFKFLKSTLNIRYLKIVNEIETHEKEQRILTSLGTTLKDENITDRDKKLYEIFKLTLKEFYLIIKYNLKYALMKYNSERKFLVERVSTLFKLVEYVFETITTYWIEKEIMSTKVTEFVDDPICELVSKKTDALTTDLTYNIDVMNMKSSGGPFQQDRKHTLEDSEKISNTGVDILLTSLRKFLDASVETAKKLKTYNIQIIDGLLKRQVVIQELSKESNG</sequence>
<feature type="domain" description="HNH nuclease" evidence="1">
    <location>
        <begin position="154"/>
        <end position="202"/>
    </location>
</feature>
<dbReference type="InterPro" id="IPR003647">
    <property type="entry name" value="Intron_nuc_1_rpt"/>
</dbReference>
<gene>
    <name evidence="2" type="ORF">FCALED_LOCUS8313</name>
</gene>
<feature type="domain" description="HNH nuclease" evidence="1">
    <location>
        <begin position="17"/>
        <end position="64"/>
    </location>
</feature>
<dbReference type="AlphaFoldDB" id="A0A9N9CCA5"/>
<proteinExistence type="predicted"/>
<dbReference type="Proteomes" id="UP000789570">
    <property type="component" value="Unassembled WGS sequence"/>
</dbReference>
<dbReference type="SMART" id="SM00497">
    <property type="entry name" value="IENR1"/>
    <property type="match status" value="2"/>
</dbReference>
<evidence type="ECO:0000313" key="3">
    <source>
        <dbReference type="Proteomes" id="UP000789570"/>
    </source>
</evidence>
<comment type="caution">
    <text evidence="2">The sequence shown here is derived from an EMBL/GenBank/DDBJ whole genome shotgun (WGS) entry which is preliminary data.</text>
</comment>
<protein>
    <submittedName>
        <fullName evidence="2">4187_t:CDS:1</fullName>
    </submittedName>
</protein>
<dbReference type="InterPro" id="IPR010896">
    <property type="entry name" value="NUMOD1"/>
</dbReference>
<dbReference type="InterPro" id="IPR036388">
    <property type="entry name" value="WH-like_DNA-bd_sf"/>
</dbReference>
<dbReference type="OrthoDB" id="2313536at2759"/>
<dbReference type="Pfam" id="PF07453">
    <property type="entry name" value="NUMOD1"/>
    <property type="match status" value="1"/>
</dbReference>
<dbReference type="Pfam" id="PF13392">
    <property type="entry name" value="HNH_3"/>
    <property type="match status" value="1"/>
</dbReference>
<dbReference type="Gene3D" id="1.10.10.10">
    <property type="entry name" value="Winged helix-like DNA-binding domain superfamily/Winged helix DNA-binding domain"/>
    <property type="match status" value="2"/>
</dbReference>
<dbReference type="SUPFAM" id="SSF64496">
    <property type="entry name" value="DNA-binding domain of intron-encoded endonucleases"/>
    <property type="match status" value="1"/>
</dbReference>
<keyword evidence="3" id="KW-1185">Reference proteome</keyword>
<dbReference type="SMART" id="SM00507">
    <property type="entry name" value="HNHc"/>
    <property type="match status" value="2"/>
</dbReference>
<name>A0A9N9CCA5_9GLOM</name>
<dbReference type="InterPro" id="IPR044925">
    <property type="entry name" value="His-Me_finger_sf"/>
</dbReference>
<dbReference type="Gene3D" id="3.90.75.20">
    <property type="match status" value="1"/>
</dbReference>
<dbReference type="InterPro" id="IPR003615">
    <property type="entry name" value="HNH_nuc"/>
</dbReference>
<evidence type="ECO:0000259" key="1">
    <source>
        <dbReference type="SMART" id="SM00507"/>
    </source>
</evidence>